<keyword evidence="2" id="KW-1185">Reference proteome</keyword>
<protein>
    <recommendedName>
        <fullName evidence="3">Selenoprotein O</fullName>
    </recommendedName>
</protein>
<feature type="non-terminal residue" evidence="1">
    <location>
        <position position="475"/>
    </location>
</feature>
<evidence type="ECO:0008006" key="3">
    <source>
        <dbReference type="Google" id="ProtNLM"/>
    </source>
</evidence>
<sequence>QIFAALRATTLAPAVATCVQAELGSVIDFFAVSANLLTRLDPEPTVDLAADLFPHRPVTLGVRGSDREVWVRVADEPQPFAPIPPIGCARPPYDFSDVSASSTLATGADELPGIWDQLLHGIEAEFCGRWDKTGPAAVRHSGRAGPLELRWKKASTHNWAVAKRWMDHLARQRAFIIAKVDVMKTPNLGREEFEKTSSQLLNLLEDVHAFMRGWGAHPEVLQLMGPTVLKHLSQGIAFLGSKHFDYAVERAVAAAAARLREADNASYQAWQAWLRDAFGRGASGAHKASKVRPQQDVIPYTEGHQPYMEADRALETWQTAVWDYHQAGPVERPPDFFTWELLPPITIAEMRAACWSSPAKTATGPTSLCPKSLAFLSDAGLGAMARVFECCERLGAWPDSRIAAELVHLGKPDGGKRLIALLHSLTRAWGRARRPLGVQWERDHNSGSVWGNRANYTSSDCAFDLSLAHEMATLL</sequence>
<dbReference type="EMBL" id="CAUYUJ010000462">
    <property type="protein sequence ID" value="CAK0790689.1"/>
    <property type="molecule type" value="Genomic_DNA"/>
</dbReference>
<reference evidence="1" key="1">
    <citation type="submission" date="2023-10" db="EMBL/GenBank/DDBJ databases">
        <authorList>
            <person name="Chen Y."/>
            <person name="Shah S."/>
            <person name="Dougan E. K."/>
            <person name="Thang M."/>
            <person name="Chan C."/>
        </authorList>
    </citation>
    <scope>NUCLEOTIDE SEQUENCE [LARGE SCALE GENOMIC DNA]</scope>
</reference>
<gene>
    <name evidence="1" type="ORF">PCOR1329_LOCUS1908</name>
</gene>
<name>A0ABN9PCV5_9DINO</name>
<evidence type="ECO:0000313" key="2">
    <source>
        <dbReference type="Proteomes" id="UP001189429"/>
    </source>
</evidence>
<accession>A0ABN9PCV5</accession>
<evidence type="ECO:0000313" key="1">
    <source>
        <dbReference type="EMBL" id="CAK0790689.1"/>
    </source>
</evidence>
<comment type="caution">
    <text evidence="1">The sequence shown here is derived from an EMBL/GenBank/DDBJ whole genome shotgun (WGS) entry which is preliminary data.</text>
</comment>
<dbReference type="Proteomes" id="UP001189429">
    <property type="component" value="Unassembled WGS sequence"/>
</dbReference>
<organism evidence="1 2">
    <name type="scientific">Prorocentrum cordatum</name>
    <dbReference type="NCBI Taxonomy" id="2364126"/>
    <lineage>
        <taxon>Eukaryota</taxon>
        <taxon>Sar</taxon>
        <taxon>Alveolata</taxon>
        <taxon>Dinophyceae</taxon>
        <taxon>Prorocentrales</taxon>
        <taxon>Prorocentraceae</taxon>
        <taxon>Prorocentrum</taxon>
    </lineage>
</organism>
<proteinExistence type="predicted"/>
<feature type="non-terminal residue" evidence="1">
    <location>
        <position position="1"/>
    </location>
</feature>